<dbReference type="EMBL" id="CAAALY010089042">
    <property type="protein sequence ID" value="VEL27685.1"/>
    <property type="molecule type" value="Genomic_DNA"/>
</dbReference>
<feature type="non-terminal residue" evidence="2">
    <location>
        <position position="119"/>
    </location>
</feature>
<dbReference type="AlphaFoldDB" id="A0A448X4A9"/>
<accession>A0A448X4A9</accession>
<dbReference type="Proteomes" id="UP000784294">
    <property type="component" value="Unassembled WGS sequence"/>
</dbReference>
<comment type="caution">
    <text evidence="2">The sequence shown here is derived from an EMBL/GenBank/DDBJ whole genome shotgun (WGS) entry which is preliminary data.</text>
</comment>
<organism evidence="2 3">
    <name type="scientific">Protopolystoma xenopodis</name>
    <dbReference type="NCBI Taxonomy" id="117903"/>
    <lineage>
        <taxon>Eukaryota</taxon>
        <taxon>Metazoa</taxon>
        <taxon>Spiralia</taxon>
        <taxon>Lophotrochozoa</taxon>
        <taxon>Platyhelminthes</taxon>
        <taxon>Monogenea</taxon>
        <taxon>Polyopisthocotylea</taxon>
        <taxon>Polystomatidea</taxon>
        <taxon>Polystomatidae</taxon>
        <taxon>Protopolystoma</taxon>
    </lineage>
</organism>
<protein>
    <submittedName>
        <fullName evidence="2">Uncharacterized protein</fullName>
    </submittedName>
</protein>
<evidence type="ECO:0000313" key="2">
    <source>
        <dbReference type="EMBL" id="VEL27685.1"/>
    </source>
</evidence>
<evidence type="ECO:0000256" key="1">
    <source>
        <dbReference type="SAM" id="MobiDB-lite"/>
    </source>
</evidence>
<sequence>MFPDHILILASEYIHDQPYPFQLPKRVNEFFYKQPVYEATGDLESDETVNSRVVNLIVASNRMALRAGIQAARRIVLPCPLRSNTSEEFFVLSESTKKETRGGTSNFEAEADLLLSGSE</sequence>
<gene>
    <name evidence="2" type="ORF">PXEA_LOCUS21125</name>
</gene>
<feature type="region of interest" description="Disordered" evidence="1">
    <location>
        <begin position="100"/>
        <end position="119"/>
    </location>
</feature>
<proteinExistence type="predicted"/>
<reference evidence="2" key="1">
    <citation type="submission" date="2018-11" db="EMBL/GenBank/DDBJ databases">
        <authorList>
            <consortium name="Pathogen Informatics"/>
        </authorList>
    </citation>
    <scope>NUCLEOTIDE SEQUENCE</scope>
</reference>
<name>A0A448X4A9_9PLAT</name>
<evidence type="ECO:0000313" key="3">
    <source>
        <dbReference type="Proteomes" id="UP000784294"/>
    </source>
</evidence>
<keyword evidence="3" id="KW-1185">Reference proteome</keyword>